<proteinExistence type="predicted"/>
<reference evidence="2 3" key="1">
    <citation type="submission" date="2022-11" db="EMBL/GenBank/DDBJ databases">
        <title>Study of microbial diversity in lake waters.</title>
        <authorList>
            <person name="Zhang J."/>
        </authorList>
    </citation>
    <scope>NUCLEOTIDE SEQUENCE [LARGE SCALE GENOMIC DNA]</scope>
    <source>
        <strain evidence="2 3">DT12</strain>
    </source>
</reference>
<keyword evidence="3" id="KW-1185">Reference proteome</keyword>
<name>A0ABT3WYB8_9BACL</name>
<dbReference type="PANTHER" id="PTHR43437:SF3">
    <property type="entry name" value="HYDROXYACYL-THIOESTER DEHYDRATASE TYPE 2, MITOCHONDRIAL"/>
    <property type="match status" value="1"/>
</dbReference>
<dbReference type="Proteomes" id="UP001208017">
    <property type="component" value="Unassembled WGS sequence"/>
</dbReference>
<dbReference type="RefSeq" id="WP_267149991.1">
    <property type="nucleotide sequence ID" value="NZ_JAPMLT010000001.1"/>
</dbReference>
<accession>A0ABT3WYB8</accession>
<protein>
    <submittedName>
        <fullName evidence="2">MaoC family dehydratase N-terminal domain-containing protein</fullName>
    </submittedName>
</protein>
<dbReference type="EMBL" id="JAPMLT010000001">
    <property type="protein sequence ID" value="MCX7568752.1"/>
    <property type="molecule type" value="Genomic_DNA"/>
</dbReference>
<dbReference type="PANTHER" id="PTHR43437">
    <property type="entry name" value="HYDROXYACYL-THIOESTER DEHYDRATASE TYPE 2, MITOCHONDRIAL-RELATED"/>
    <property type="match status" value="1"/>
</dbReference>
<evidence type="ECO:0000313" key="2">
    <source>
        <dbReference type="EMBL" id="MCX7568752.1"/>
    </source>
</evidence>
<evidence type="ECO:0000313" key="3">
    <source>
        <dbReference type="Proteomes" id="UP001208017"/>
    </source>
</evidence>
<dbReference type="SUPFAM" id="SSF54637">
    <property type="entry name" value="Thioesterase/thiol ester dehydrase-isomerase"/>
    <property type="match status" value="1"/>
</dbReference>
<gene>
    <name evidence="2" type="ORF">OS242_02045</name>
</gene>
<dbReference type="InterPro" id="IPR029069">
    <property type="entry name" value="HotDog_dom_sf"/>
</dbReference>
<sequence length="147" mass="16239">MISPDLIGKSSKPVQNEIEKGAIRRFAEAIGDPNPLYRDPDYAATTRYGRIIAPPTFCITLNCGVIEGLNIKADGLIHGEQEFRYSRPIHAGDVLTCSLTVKDVYGRNGKSGGMTFVVVEQEGYNQHGEHCYTSTLKIIIPQRKEEA</sequence>
<dbReference type="PIRSF" id="PIRSF018072">
    <property type="entry name" value="UCP018072"/>
    <property type="match status" value="1"/>
</dbReference>
<dbReference type="InterPro" id="IPR039569">
    <property type="entry name" value="FAS1-like_DH_region"/>
</dbReference>
<dbReference type="CDD" id="cd03441">
    <property type="entry name" value="R_hydratase_like"/>
    <property type="match status" value="1"/>
</dbReference>
<organism evidence="2 3">
    <name type="scientific">Tumebacillus lacus</name>
    <dbReference type="NCBI Taxonomy" id="2995335"/>
    <lineage>
        <taxon>Bacteria</taxon>
        <taxon>Bacillati</taxon>
        <taxon>Bacillota</taxon>
        <taxon>Bacilli</taxon>
        <taxon>Bacillales</taxon>
        <taxon>Alicyclobacillaceae</taxon>
        <taxon>Tumebacillus</taxon>
    </lineage>
</organism>
<feature type="domain" description="FAS1-like dehydratase" evidence="1">
    <location>
        <begin position="6"/>
        <end position="132"/>
    </location>
</feature>
<dbReference type="InterPro" id="IPR050965">
    <property type="entry name" value="UPF0336/Enoyl-CoA_hydratase"/>
</dbReference>
<dbReference type="InterPro" id="IPR016709">
    <property type="entry name" value="HadA-like"/>
</dbReference>
<dbReference type="Gene3D" id="3.10.129.10">
    <property type="entry name" value="Hotdog Thioesterase"/>
    <property type="match status" value="1"/>
</dbReference>
<evidence type="ECO:0000259" key="1">
    <source>
        <dbReference type="Pfam" id="PF13452"/>
    </source>
</evidence>
<dbReference type="Pfam" id="PF13452">
    <property type="entry name" value="FAS1_DH_region"/>
    <property type="match status" value="1"/>
</dbReference>
<comment type="caution">
    <text evidence="2">The sequence shown here is derived from an EMBL/GenBank/DDBJ whole genome shotgun (WGS) entry which is preliminary data.</text>
</comment>